<evidence type="ECO:0000313" key="1">
    <source>
        <dbReference type="EMBL" id="CAK0799525.1"/>
    </source>
</evidence>
<accession>A0ABN9Q2C1</accession>
<name>A0ABN9Q2C1_9DINO</name>
<organism evidence="1 2">
    <name type="scientific">Prorocentrum cordatum</name>
    <dbReference type="NCBI Taxonomy" id="2364126"/>
    <lineage>
        <taxon>Eukaryota</taxon>
        <taxon>Sar</taxon>
        <taxon>Alveolata</taxon>
        <taxon>Dinophyceae</taxon>
        <taxon>Prorocentrales</taxon>
        <taxon>Prorocentraceae</taxon>
        <taxon>Prorocentrum</taxon>
    </lineage>
</organism>
<dbReference type="Proteomes" id="UP001189429">
    <property type="component" value="Unassembled WGS sequence"/>
</dbReference>
<evidence type="ECO:0000313" key="2">
    <source>
        <dbReference type="Proteomes" id="UP001189429"/>
    </source>
</evidence>
<sequence length="142" mass="15176">MFVQLFLFRSSLARLPGAPPRALSAGGAGLGLASMMRLAPPRSGQAARLRALACSSCARVALPACLAVFPSTSDPICSGPCGRPPTVVRDAWAKKAKGAFQKALERARAVPRRRPPRRLEFLRGHAAWQATARKKLGPHVEK</sequence>
<reference evidence="1" key="1">
    <citation type="submission" date="2023-10" db="EMBL/GenBank/DDBJ databases">
        <authorList>
            <person name="Chen Y."/>
            <person name="Shah S."/>
            <person name="Dougan E. K."/>
            <person name="Thang M."/>
            <person name="Chan C."/>
        </authorList>
    </citation>
    <scope>NUCLEOTIDE SEQUENCE [LARGE SCALE GENOMIC DNA]</scope>
</reference>
<proteinExistence type="predicted"/>
<protein>
    <submittedName>
        <fullName evidence="1">Uncharacterized protein</fullName>
    </submittedName>
</protein>
<keyword evidence="2" id="KW-1185">Reference proteome</keyword>
<gene>
    <name evidence="1" type="ORF">PCOR1329_LOCUS7937</name>
</gene>
<dbReference type="EMBL" id="CAUYUJ010002163">
    <property type="protein sequence ID" value="CAK0799525.1"/>
    <property type="molecule type" value="Genomic_DNA"/>
</dbReference>
<comment type="caution">
    <text evidence="1">The sequence shown here is derived from an EMBL/GenBank/DDBJ whole genome shotgun (WGS) entry which is preliminary data.</text>
</comment>